<dbReference type="EMBL" id="JACJHR010000002">
    <property type="protein sequence ID" value="MBB2497949.1"/>
    <property type="molecule type" value="Genomic_DNA"/>
</dbReference>
<evidence type="ECO:0000313" key="2">
    <source>
        <dbReference type="EMBL" id="PKV92867.1"/>
    </source>
</evidence>
<evidence type="ECO:0008006" key="5">
    <source>
        <dbReference type="Google" id="ProtNLM"/>
    </source>
</evidence>
<gene>
    <name evidence="2" type="ORF">ATK30_3697</name>
    <name evidence="1" type="ORF">H5411_02195</name>
</gene>
<dbReference type="EMBL" id="PJMY01000003">
    <property type="protein sequence ID" value="PKV92867.1"/>
    <property type="molecule type" value="Genomic_DNA"/>
</dbReference>
<name>A0A2N3WG78_9PSEU</name>
<dbReference type="Proteomes" id="UP000233750">
    <property type="component" value="Unassembled WGS sequence"/>
</dbReference>
<comment type="caution">
    <text evidence="2">The sequence shown here is derived from an EMBL/GenBank/DDBJ whole genome shotgun (WGS) entry which is preliminary data.</text>
</comment>
<reference evidence="1 4" key="2">
    <citation type="submission" date="2020-08" db="EMBL/GenBank/DDBJ databases">
        <title>Amycolatopsis echigonensis JCM 21831.</title>
        <authorList>
            <person name="Tedsree N."/>
            <person name="Kuncharoen N."/>
            <person name="Likhitwitayawuid K."/>
            <person name="Tanasupawat S."/>
        </authorList>
    </citation>
    <scope>NUCLEOTIDE SEQUENCE [LARGE SCALE GENOMIC DNA]</scope>
    <source>
        <strain evidence="1 4">JCM 21831</strain>
    </source>
</reference>
<evidence type="ECO:0000313" key="4">
    <source>
        <dbReference type="Proteomes" id="UP000550260"/>
    </source>
</evidence>
<evidence type="ECO:0000313" key="3">
    <source>
        <dbReference type="Proteomes" id="UP000233750"/>
    </source>
</evidence>
<dbReference type="OrthoDB" id="3820697at2"/>
<reference evidence="2 3" key="1">
    <citation type="submission" date="2017-12" db="EMBL/GenBank/DDBJ databases">
        <title>Sequencing the genomes of 1000 Actinobacteria strains.</title>
        <authorList>
            <person name="Klenk H.-P."/>
        </authorList>
    </citation>
    <scope>NUCLEOTIDE SEQUENCE [LARGE SCALE GENOMIC DNA]</scope>
    <source>
        <strain evidence="2 3">DSM 45165</strain>
    </source>
</reference>
<organism evidence="2 3">
    <name type="scientific">Amycolatopsis echigonensis</name>
    <dbReference type="NCBI Taxonomy" id="2576905"/>
    <lineage>
        <taxon>Bacteria</taxon>
        <taxon>Bacillati</taxon>
        <taxon>Actinomycetota</taxon>
        <taxon>Actinomycetes</taxon>
        <taxon>Pseudonocardiales</taxon>
        <taxon>Pseudonocardiaceae</taxon>
        <taxon>Amycolatopsis</taxon>
    </lineage>
</organism>
<accession>A0A2N3WG78</accession>
<dbReference type="AlphaFoldDB" id="A0A2N3WG78"/>
<dbReference type="InterPro" id="IPR024072">
    <property type="entry name" value="DHFR-like_dom_sf"/>
</dbReference>
<evidence type="ECO:0000313" key="1">
    <source>
        <dbReference type="EMBL" id="MBB2497949.1"/>
    </source>
</evidence>
<keyword evidence="3" id="KW-1185">Reference proteome</keyword>
<dbReference type="Proteomes" id="UP000550260">
    <property type="component" value="Unassembled WGS sequence"/>
</dbReference>
<protein>
    <recommendedName>
        <fullName evidence="5">Dihydrofolate reductase</fullName>
    </recommendedName>
</protein>
<accession>A0A8E1T469</accession>
<dbReference type="RefSeq" id="WP_101436603.1">
    <property type="nucleotide sequence ID" value="NZ_JACJHR010000002.1"/>
</dbReference>
<proteinExistence type="predicted"/>
<sequence>MGEVVAGASMSLVGFVAGPGESGFDLFFGWTGSGAEEVPTAQPGRSLRMSPASAKVVRAQLESTGALVVGRRLFDLTSGWGGTHPFGVPVLLGGGVSFFGEFGLGPVRLGPPDVTPGKGVTHLRYRVVGTNSRSFSRVSSFAGV</sequence>
<dbReference type="Gene3D" id="3.40.430.10">
    <property type="entry name" value="Dihydrofolate Reductase, subunit A"/>
    <property type="match status" value="1"/>
</dbReference>